<gene>
    <name evidence="2" type="ORF">EVAR_63080_1</name>
</gene>
<dbReference type="Proteomes" id="UP000299102">
    <property type="component" value="Unassembled WGS sequence"/>
</dbReference>
<feature type="compositionally biased region" description="Pro residues" evidence="1">
    <location>
        <begin position="53"/>
        <end position="62"/>
    </location>
</feature>
<protein>
    <submittedName>
        <fullName evidence="2">Uncharacterized protein</fullName>
    </submittedName>
</protein>
<accession>A0A4C2A0K6</accession>
<evidence type="ECO:0000256" key="1">
    <source>
        <dbReference type="SAM" id="MobiDB-lite"/>
    </source>
</evidence>
<dbReference type="EMBL" id="BGZK01002279">
    <property type="protein sequence ID" value="GBP92505.1"/>
    <property type="molecule type" value="Genomic_DNA"/>
</dbReference>
<comment type="caution">
    <text evidence="2">The sequence shown here is derived from an EMBL/GenBank/DDBJ whole genome shotgun (WGS) entry which is preliminary data.</text>
</comment>
<reference evidence="2 3" key="1">
    <citation type="journal article" date="2019" name="Commun. Biol.">
        <title>The bagworm genome reveals a unique fibroin gene that provides high tensile strength.</title>
        <authorList>
            <person name="Kono N."/>
            <person name="Nakamura H."/>
            <person name="Ohtoshi R."/>
            <person name="Tomita M."/>
            <person name="Numata K."/>
            <person name="Arakawa K."/>
        </authorList>
    </citation>
    <scope>NUCLEOTIDE SEQUENCE [LARGE SCALE GENOMIC DNA]</scope>
</reference>
<keyword evidence="3" id="KW-1185">Reference proteome</keyword>
<organism evidence="2 3">
    <name type="scientific">Eumeta variegata</name>
    <name type="common">Bagworm moth</name>
    <name type="synonym">Eumeta japonica</name>
    <dbReference type="NCBI Taxonomy" id="151549"/>
    <lineage>
        <taxon>Eukaryota</taxon>
        <taxon>Metazoa</taxon>
        <taxon>Ecdysozoa</taxon>
        <taxon>Arthropoda</taxon>
        <taxon>Hexapoda</taxon>
        <taxon>Insecta</taxon>
        <taxon>Pterygota</taxon>
        <taxon>Neoptera</taxon>
        <taxon>Endopterygota</taxon>
        <taxon>Lepidoptera</taxon>
        <taxon>Glossata</taxon>
        <taxon>Ditrysia</taxon>
        <taxon>Tineoidea</taxon>
        <taxon>Psychidae</taxon>
        <taxon>Oiketicinae</taxon>
        <taxon>Eumeta</taxon>
    </lineage>
</organism>
<feature type="region of interest" description="Disordered" evidence="1">
    <location>
        <begin position="1"/>
        <end position="35"/>
    </location>
</feature>
<name>A0A4C2A0K6_EUMVA</name>
<proteinExistence type="predicted"/>
<feature type="region of interest" description="Disordered" evidence="1">
    <location>
        <begin position="50"/>
        <end position="78"/>
    </location>
</feature>
<evidence type="ECO:0000313" key="2">
    <source>
        <dbReference type="EMBL" id="GBP92505.1"/>
    </source>
</evidence>
<dbReference type="AlphaFoldDB" id="A0A4C2A0K6"/>
<evidence type="ECO:0000313" key="3">
    <source>
        <dbReference type="Proteomes" id="UP000299102"/>
    </source>
</evidence>
<sequence length="98" mass="10682">MSSLMRTELNLQIKGGSLSQQEGSRALPRAGARLADSSTCRRYANEVVHPACRPAPPSPPSPRPRRHGPAPREPTRPRTLVISQDGLNIRPLLTVIIT</sequence>